<organism evidence="6 7">
    <name type="scientific">Kangiella profundi</name>
    <dbReference type="NCBI Taxonomy" id="1561924"/>
    <lineage>
        <taxon>Bacteria</taxon>
        <taxon>Pseudomonadati</taxon>
        <taxon>Pseudomonadota</taxon>
        <taxon>Gammaproteobacteria</taxon>
        <taxon>Kangiellales</taxon>
        <taxon>Kangiellaceae</taxon>
        <taxon>Kangiella</taxon>
    </lineage>
</organism>
<comment type="subcellular location">
    <subcellularLocation>
        <location evidence="5">Cytoplasm</location>
    </subcellularLocation>
</comment>
<dbReference type="EC" id="3.1.1.85" evidence="5"/>
<dbReference type="Gene3D" id="3.40.50.1820">
    <property type="entry name" value="alpha/beta hydrolase"/>
    <property type="match status" value="1"/>
</dbReference>
<keyword evidence="7" id="KW-1185">Reference proteome</keyword>
<evidence type="ECO:0000256" key="4">
    <source>
        <dbReference type="ARBA" id="ARBA00022801"/>
    </source>
</evidence>
<dbReference type="GO" id="GO:0090499">
    <property type="term" value="F:pimelyl-[acyl-carrier protein] methyl ester esterase activity"/>
    <property type="evidence" value="ECO:0007669"/>
    <property type="project" value="UniProtKB-EC"/>
</dbReference>
<evidence type="ECO:0000256" key="5">
    <source>
        <dbReference type="HAMAP-Rule" id="MF_01260"/>
    </source>
</evidence>
<dbReference type="PANTHER" id="PTHR43798:SF31">
    <property type="entry name" value="AB HYDROLASE SUPERFAMILY PROTEIN YCLE"/>
    <property type="match status" value="1"/>
</dbReference>
<dbReference type="SUPFAM" id="SSF53474">
    <property type="entry name" value="alpha/beta-Hydrolases"/>
    <property type="match status" value="1"/>
</dbReference>
<dbReference type="AlphaFoldDB" id="A0A2K9A9Z5"/>
<dbReference type="InterPro" id="IPR029058">
    <property type="entry name" value="AB_hydrolase_fold"/>
</dbReference>
<keyword evidence="2 5" id="KW-0963">Cytoplasm</keyword>
<comment type="function">
    <text evidence="5">The physiological role of BioH is to remove the methyl group introduced by BioC when the pimeloyl moiety is complete. It allows to synthesize pimeloyl-ACP via the fatty acid synthetic pathway through the hydrolysis of the ester bonds of pimeloyl-ACP esters.</text>
</comment>
<keyword evidence="4 5" id="KW-0378">Hydrolase</keyword>
<feature type="binding site" evidence="5">
    <location>
        <position position="238"/>
    </location>
    <ligand>
        <name>substrate</name>
    </ligand>
</feature>
<comment type="catalytic activity">
    <reaction evidence="5">
        <text>6-carboxyhexanoyl-[ACP] methyl ester + H2O = 6-carboxyhexanoyl-[ACP] + methanol + H(+)</text>
        <dbReference type="Rhea" id="RHEA:42700"/>
        <dbReference type="Rhea" id="RHEA-COMP:9955"/>
        <dbReference type="Rhea" id="RHEA-COMP:10186"/>
        <dbReference type="ChEBI" id="CHEBI:15377"/>
        <dbReference type="ChEBI" id="CHEBI:15378"/>
        <dbReference type="ChEBI" id="CHEBI:17790"/>
        <dbReference type="ChEBI" id="CHEBI:78846"/>
        <dbReference type="ChEBI" id="CHEBI:82735"/>
        <dbReference type="EC" id="3.1.1.85"/>
    </reaction>
</comment>
<accession>A0A2K9A9Z5</accession>
<gene>
    <name evidence="5 6" type="primary">bioH</name>
    <name evidence="6" type="ORF">CW740_09980</name>
</gene>
<protein>
    <recommendedName>
        <fullName evidence="5">Pimeloyl-[acyl-carrier protein] methyl ester esterase</fullName>
        <ecNumber evidence="5">3.1.1.85</ecNumber>
    </recommendedName>
    <alternativeName>
        <fullName evidence="5">Biotin synthesis protein BioH</fullName>
    </alternativeName>
    <alternativeName>
        <fullName evidence="5">Carboxylesterase BioH</fullName>
    </alternativeName>
</protein>
<dbReference type="RefSeq" id="WP_106647357.1">
    <property type="nucleotide sequence ID" value="NZ_BMGO01000001.1"/>
</dbReference>
<comment type="pathway">
    <text evidence="5">Cofactor biosynthesis; biotin biosynthesis.</text>
</comment>
<dbReference type="NCBIfam" id="TIGR01738">
    <property type="entry name" value="bioH"/>
    <property type="match status" value="1"/>
</dbReference>
<dbReference type="PANTHER" id="PTHR43798">
    <property type="entry name" value="MONOACYLGLYCEROL LIPASE"/>
    <property type="match status" value="1"/>
</dbReference>
<feature type="active site" description="Nucleophile" evidence="5">
    <location>
        <position position="84"/>
    </location>
</feature>
<dbReference type="InterPro" id="IPR050266">
    <property type="entry name" value="AB_hydrolase_sf"/>
</dbReference>
<feature type="active site" evidence="5">
    <location>
        <position position="210"/>
    </location>
</feature>
<keyword evidence="3 5" id="KW-0093">Biotin biosynthesis</keyword>
<dbReference type="GO" id="GO:0005737">
    <property type="term" value="C:cytoplasm"/>
    <property type="evidence" value="ECO:0007669"/>
    <property type="project" value="UniProtKB-SubCell"/>
</dbReference>
<dbReference type="EMBL" id="CP025120">
    <property type="protein sequence ID" value="AUD79550.1"/>
    <property type="molecule type" value="Genomic_DNA"/>
</dbReference>
<evidence type="ECO:0000313" key="6">
    <source>
        <dbReference type="EMBL" id="AUD79550.1"/>
    </source>
</evidence>
<dbReference type="HAMAP" id="MF_01260">
    <property type="entry name" value="Carboxylester"/>
    <property type="match status" value="1"/>
</dbReference>
<dbReference type="InterPro" id="IPR000073">
    <property type="entry name" value="AB_hydrolase_1"/>
</dbReference>
<feature type="binding site" evidence="5">
    <location>
        <position position="23"/>
    </location>
    <ligand>
        <name>substrate</name>
    </ligand>
</feature>
<dbReference type="GO" id="GO:0016020">
    <property type="term" value="C:membrane"/>
    <property type="evidence" value="ECO:0007669"/>
    <property type="project" value="TreeGrafter"/>
</dbReference>
<dbReference type="PRINTS" id="PR00111">
    <property type="entry name" value="ABHYDROLASE"/>
</dbReference>
<comment type="subunit">
    <text evidence="5">Monomer.</text>
</comment>
<evidence type="ECO:0000256" key="1">
    <source>
        <dbReference type="ARBA" id="ARBA00022487"/>
    </source>
</evidence>
<dbReference type="OrthoDB" id="7055710at2"/>
<evidence type="ECO:0000256" key="3">
    <source>
        <dbReference type="ARBA" id="ARBA00022756"/>
    </source>
</evidence>
<evidence type="ECO:0000256" key="2">
    <source>
        <dbReference type="ARBA" id="ARBA00022490"/>
    </source>
</evidence>
<dbReference type="InterPro" id="IPR010076">
    <property type="entry name" value="BioH"/>
</dbReference>
<evidence type="ECO:0000313" key="7">
    <source>
        <dbReference type="Proteomes" id="UP000232693"/>
    </source>
</evidence>
<name>A0A2K9A9Z5_9GAMM</name>
<reference evidence="6 7" key="1">
    <citation type="submission" date="2017-12" db="EMBL/GenBank/DDBJ databases">
        <title>Kangiella profundi FT102 completed genome.</title>
        <authorList>
            <person name="Xu J."/>
            <person name="Wang J."/>
            <person name="Lu Y."/>
        </authorList>
    </citation>
    <scope>NUCLEOTIDE SEQUENCE [LARGE SCALE GENOMIC DNA]</scope>
    <source>
        <strain evidence="6 7">FT102</strain>
    </source>
</reference>
<dbReference type="KEGG" id="kpd:CW740_09980"/>
<sequence>MSKLQPYIESTGQGPDLVLLHGWGLHSGIWEMLADDLAEHFTLHMIDLPGFGRSPIPGDPYTLDLLTEQVLKVAPDNAHYLGWSLGGLIATNIAIETPERVNKLITVASNPRFVQEDDWQHAMKANIMDSFCRYLEEDYQGTIIRFLAIQAIGSETQKDDIRRLRDTVFIHGVPAGKALRGGLALLNEVDLRNELSKVKAPMLRLYGRLDSLVPAKTAEQVAELIPHSQHKVYPKASHAPFLSHKPLFVNDVKEFLHE</sequence>
<keyword evidence="1 5" id="KW-0719">Serine esterase</keyword>
<feature type="binding site" evidence="5">
    <location>
        <begin position="146"/>
        <end position="150"/>
    </location>
    <ligand>
        <name>substrate</name>
    </ligand>
</feature>
<dbReference type="GO" id="GO:0009102">
    <property type="term" value="P:biotin biosynthetic process"/>
    <property type="evidence" value="ECO:0007669"/>
    <property type="project" value="UniProtKB-UniRule"/>
</dbReference>
<feature type="binding site" evidence="5">
    <location>
        <begin position="84"/>
        <end position="85"/>
    </location>
    <ligand>
        <name>substrate</name>
    </ligand>
</feature>
<feature type="active site" evidence="5">
    <location>
        <position position="238"/>
    </location>
</feature>
<dbReference type="UniPathway" id="UPA00078"/>
<proteinExistence type="inferred from homology"/>
<dbReference type="Proteomes" id="UP000232693">
    <property type="component" value="Chromosome"/>
</dbReference>
<dbReference type="Pfam" id="PF00561">
    <property type="entry name" value="Abhydrolase_1"/>
    <property type="match status" value="1"/>
</dbReference>
<comment type="similarity">
    <text evidence="5">Belongs to the AB hydrolase superfamily. Carboxylesterase BioH family.</text>
</comment>